<proteinExistence type="predicted"/>
<dbReference type="InterPro" id="IPR049492">
    <property type="entry name" value="BD-FAE-like_dom"/>
</dbReference>
<dbReference type="InterPro" id="IPR029058">
    <property type="entry name" value="AB_hydrolase_fold"/>
</dbReference>
<keyword evidence="4" id="KW-1185">Reference proteome</keyword>
<keyword evidence="1" id="KW-0378">Hydrolase</keyword>
<evidence type="ECO:0000313" key="3">
    <source>
        <dbReference type="EMBL" id="CAG8588937.1"/>
    </source>
</evidence>
<gene>
    <name evidence="3" type="ORF">AGERDE_LOCUS8506</name>
</gene>
<organism evidence="3 4">
    <name type="scientific">Ambispora gerdemannii</name>
    <dbReference type="NCBI Taxonomy" id="144530"/>
    <lineage>
        <taxon>Eukaryota</taxon>
        <taxon>Fungi</taxon>
        <taxon>Fungi incertae sedis</taxon>
        <taxon>Mucoromycota</taxon>
        <taxon>Glomeromycotina</taxon>
        <taxon>Glomeromycetes</taxon>
        <taxon>Archaeosporales</taxon>
        <taxon>Ambisporaceae</taxon>
        <taxon>Ambispora</taxon>
    </lineage>
</organism>
<dbReference type="SUPFAM" id="SSF53474">
    <property type="entry name" value="alpha/beta-Hydrolases"/>
    <property type="match status" value="1"/>
</dbReference>
<dbReference type="GO" id="GO:0016787">
    <property type="term" value="F:hydrolase activity"/>
    <property type="evidence" value="ECO:0007669"/>
    <property type="project" value="UniProtKB-KW"/>
</dbReference>
<dbReference type="AlphaFoldDB" id="A0A9N9G6T5"/>
<evidence type="ECO:0000259" key="2">
    <source>
        <dbReference type="Pfam" id="PF20434"/>
    </source>
</evidence>
<accession>A0A9N9G6T5</accession>
<sequence length="344" mass="39056">MIFLDGYEVRSAIESAILACDSSDDDDLELPSFTSQKFWHRMVNPRFIPVNLFHYENINYATIHEAAAARKDDFEQVNYMALDVYVRKDLSSDSPKPVLLFVHGGGWTGGDKGLPYPIIFHLAEAGWIVVSTNYRLAPSSIYPNQLIDVKRAIRWVKENIHAFKGDPGFIAIAGDGAGGHLAAMAALTPNTLEYQPHFEKVDTSVNAVILINAHTDLLHLMDIGKTKNKITSYFDVSNHFSKVISGHAEINEEFLRKHSPVNLITKESVPFLVFHGDRDQYIPFESSKKFVEKLQQISKSETRFIQIPGGHHVYHLFSSPRSHYQAIGVERWLNHIYHQQLKEK</sequence>
<dbReference type="Gene3D" id="3.40.50.1820">
    <property type="entry name" value="alpha/beta hydrolase"/>
    <property type="match status" value="1"/>
</dbReference>
<feature type="domain" description="BD-FAE-like" evidence="2">
    <location>
        <begin position="82"/>
        <end position="294"/>
    </location>
</feature>
<dbReference type="Proteomes" id="UP000789831">
    <property type="component" value="Unassembled WGS sequence"/>
</dbReference>
<dbReference type="PANTHER" id="PTHR48081:SF33">
    <property type="entry name" value="KYNURENINE FORMAMIDASE"/>
    <property type="match status" value="1"/>
</dbReference>
<dbReference type="Pfam" id="PF20434">
    <property type="entry name" value="BD-FAE"/>
    <property type="match status" value="1"/>
</dbReference>
<comment type="caution">
    <text evidence="3">The sequence shown here is derived from an EMBL/GenBank/DDBJ whole genome shotgun (WGS) entry which is preliminary data.</text>
</comment>
<dbReference type="OrthoDB" id="19653at2759"/>
<evidence type="ECO:0000313" key="4">
    <source>
        <dbReference type="Proteomes" id="UP000789831"/>
    </source>
</evidence>
<dbReference type="EMBL" id="CAJVPL010001824">
    <property type="protein sequence ID" value="CAG8588937.1"/>
    <property type="molecule type" value="Genomic_DNA"/>
</dbReference>
<protein>
    <submittedName>
        <fullName evidence="3">9859_t:CDS:1</fullName>
    </submittedName>
</protein>
<dbReference type="PANTHER" id="PTHR48081">
    <property type="entry name" value="AB HYDROLASE SUPERFAMILY PROTEIN C4A8.06C"/>
    <property type="match status" value="1"/>
</dbReference>
<reference evidence="3" key="1">
    <citation type="submission" date="2021-06" db="EMBL/GenBank/DDBJ databases">
        <authorList>
            <person name="Kallberg Y."/>
            <person name="Tangrot J."/>
            <person name="Rosling A."/>
        </authorList>
    </citation>
    <scope>NUCLEOTIDE SEQUENCE</scope>
    <source>
        <strain evidence="3">MT106</strain>
    </source>
</reference>
<dbReference type="InterPro" id="IPR050300">
    <property type="entry name" value="GDXG_lipolytic_enzyme"/>
</dbReference>
<name>A0A9N9G6T5_9GLOM</name>
<evidence type="ECO:0000256" key="1">
    <source>
        <dbReference type="ARBA" id="ARBA00022801"/>
    </source>
</evidence>